<organism evidence="1 2">
    <name type="scientific">Trichoderma longibrachiatum ATCC 18648</name>
    <dbReference type="NCBI Taxonomy" id="983965"/>
    <lineage>
        <taxon>Eukaryota</taxon>
        <taxon>Fungi</taxon>
        <taxon>Dikarya</taxon>
        <taxon>Ascomycota</taxon>
        <taxon>Pezizomycotina</taxon>
        <taxon>Sordariomycetes</taxon>
        <taxon>Hypocreomycetidae</taxon>
        <taxon>Hypocreales</taxon>
        <taxon>Hypocreaceae</taxon>
        <taxon>Trichoderma</taxon>
    </lineage>
</organism>
<evidence type="ECO:0000313" key="2">
    <source>
        <dbReference type="Proteomes" id="UP000240760"/>
    </source>
</evidence>
<proteinExistence type="predicted"/>
<evidence type="ECO:0000313" key="1">
    <source>
        <dbReference type="EMBL" id="PTB74290.1"/>
    </source>
</evidence>
<dbReference type="EMBL" id="KZ679136">
    <property type="protein sequence ID" value="PTB74290.1"/>
    <property type="molecule type" value="Genomic_DNA"/>
</dbReference>
<dbReference type="AlphaFoldDB" id="A0A2T4BY77"/>
<gene>
    <name evidence="1" type="ORF">M440DRAFT_1043809</name>
</gene>
<reference evidence="1 2" key="1">
    <citation type="submission" date="2016-07" db="EMBL/GenBank/DDBJ databases">
        <title>Multiple horizontal gene transfer events from other fungi enriched the ability of initially mycotrophic Trichoderma (Ascomycota) to feed on dead plant biomass.</title>
        <authorList>
            <consortium name="DOE Joint Genome Institute"/>
            <person name="Aerts A."/>
            <person name="Atanasova L."/>
            <person name="Chenthamara K."/>
            <person name="Zhang J."/>
            <person name="Grujic M."/>
            <person name="Henrissat B."/>
            <person name="Kuo A."/>
            <person name="Salamov A."/>
            <person name="Lipzen A."/>
            <person name="Labutti K."/>
            <person name="Barry K."/>
            <person name="Miao Y."/>
            <person name="Rahimi M.J."/>
            <person name="Shen Q."/>
            <person name="Grigoriev I.V."/>
            <person name="Kubicek C.P."/>
            <person name="Druzhinina I.S."/>
        </authorList>
    </citation>
    <scope>NUCLEOTIDE SEQUENCE [LARGE SCALE GENOMIC DNA]</scope>
    <source>
        <strain evidence="1 2">ATCC 18648</strain>
    </source>
</reference>
<keyword evidence="2" id="KW-1185">Reference proteome</keyword>
<name>A0A2T4BY77_TRILO</name>
<dbReference type="Proteomes" id="UP000240760">
    <property type="component" value="Unassembled WGS sequence"/>
</dbReference>
<accession>A0A2T4BY77</accession>
<sequence length="56" mass="6171">MLASYAVSSGPLDDAIMAQPCRGWRSLRCFKVLDFPIGDSGPMARPNARRWVRGSC</sequence>
<protein>
    <submittedName>
        <fullName evidence="1">Uncharacterized protein</fullName>
    </submittedName>
</protein>